<dbReference type="RefSeq" id="WP_146087330.1">
    <property type="nucleotide sequence ID" value="NZ_FNVO01000004.1"/>
</dbReference>
<accession>A0A1H5YS29</accession>
<dbReference type="Proteomes" id="UP000236723">
    <property type="component" value="Unassembled WGS sequence"/>
</dbReference>
<reference evidence="3" key="1">
    <citation type="submission" date="2016-10" db="EMBL/GenBank/DDBJ databases">
        <authorList>
            <person name="Varghese N."/>
            <person name="Submissions S."/>
        </authorList>
    </citation>
    <scope>NUCLEOTIDE SEQUENCE [LARGE SCALE GENOMIC DNA]</scope>
    <source>
        <strain evidence="3">DSM 43163</strain>
    </source>
</reference>
<protein>
    <submittedName>
        <fullName evidence="2">Uncharacterized protein</fullName>
    </submittedName>
</protein>
<dbReference type="EMBL" id="FNVO01000004">
    <property type="protein sequence ID" value="SEG26452.1"/>
    <property type="molecule type" value="Genomic_DNA"/>
</dbReference>
<evidence type="ECO:0000313" key="2">
    <source>
        <dbReference type="EMBL" id="SEG26452.1"/>
    </source>
</evidence>
<dbReference type="AlphaFoldDB" id="A0A1H5YS29"/>
<keyword evidence="3" id="KW-1185">Reference proteome</keyword>
<feature type="compositionally biased region" description="Pro residues" evidence="1">
    <location>
        <begin position="73"/>
        <end position="85"/>
    </location>
</feature>
<dbReference type="OrthoDB" id="3542573at2"/>
<evidence type="ECO:0000313" key="3">
    <source>
        <dbReference type="Proteomes" id="UP000236723"/>
    </source>
</evidence>
<name>A0A1H5YS29_9ACTN</name>
<evidence type="ECO:0000256" key="1">
    <source>
        <dbReference type="SAM" id="MobiDB-lite"/>
    </source>
</evidence>
<sequence length="121" mass="12935">MEPDQIAAALERAHPGWAVIPGYYTGWFTAIPGPSYPYLDSGMITAIDPTELQRRMALVEASGKNTTGQARPAPVPPAPPPPSNPPKSGREQPPDQPRSHPAHGDGPHPPRGGPPRPSTRW</sequence>
<feature type="compositionally biased region" description="Pro residues" evidence="1">
    <location>
        <begin position="109"/>
        <end position="121"/>
    </location>
</feature>
<gene>
    <name evidence="2" type="ORF">SAMN04489712_104135</name>
</gene>
<organism evidence="2 3">
    <name type="scientific">Thermomonospora echinospora</name>
    <dbReference type="NCBI Taxonomy" id="1992"/>
    <lineage>
        <taxon>Bacteria</taxon>
        <taxon>Bacillati</taxon>
        <taxon>Actinomycetota</taxon>
        <taxon>Actinomycetes</taxon>
        <taxon>Streptosporangiales</taxon>
        <taxon>Thermomonosporaceae</taxon>
        <taxon>Thermomonospora</taxon>
    </lineage>
</organism>
<feature type="region of interest" description="Disordered" evidence="1">
    <location>
        <begin position="57"/>
        <end position="121"/>
    </location>
</feature>
<proteinExistence type="predicted"/>